<dbReference type="Proteomes" id="UP000308267">
    <property type="component" value="Unassembled WGS sequence"/>
</dbReference>
<keyword evidence="5" id="KW-1185">Reference proteome</keyword>
<feature type="region of interest" description="Disordered" evidence="1">
    <location>
        <begin position="1491"/>
        <end position="1540"/>
    </location>
</feature>
<evidence type="ECO:0000256" key="1">
    <source>
        <dbReference type="SAM" id="MobiDB-lite"/>
    </source>
</evidence>
<dbReference type="STRING" id="147828.A0A4S2M1U4"/>
<dbReference type="Gene3D" id="3.40.50.300">
    <property type="entry name" value="P-loop containing nucleotide triphosphate hydrolases"/>
    <property type="match status" value="2"/>
</dbReference>
<dbReference type="OrthoDB" id="6103986at2759"/>
<dbReference type="Pfam" id="PF00271">
    <property type="entry name" value="Helicase_C"/>
    <property type="match status" value="1"/>
</dbReference>
<feature type="compositionally biased region" description="Polar residues" evidence="1">
    <location>
        <begin position="1491"/>
        <end position="1500"/>
    </location>
</feature>
<dbReference type="EMBL" id="SJOL01005652">
    <property type="protein sequence ID" value="TGZ70006.1"/>
    <property type="molecule type" value="Genomic_DNA"/>
</dbReference>
<feature type="domain" description="Helicase C-terminal" evidence="3">
    <location>
        <begin position="901"/>
        <end position="1071"/>
    </location>
</feature>
<evidence type="ECO:0000313" key="5">
    <source>
        <dbReference type="Proteomes" id="UP000308267"/>
    </source>
</evidence>
<evidence type="ECO:0000313" key="4">
    <source>
        <dbReference type="EMBL" id="TGZ70006.1"/>
    </source>
</evidence>
<comment type="caution">
    <text evidence="4">The sequence shown here is derived from an EMBL/GenBank/DDBJ whole genome shotgun (WGS) entry which is preliminary data.</text>
</comment>
<dbReference type="CDD" id="cd18791">
    <property type="entry name" value="SF2_C_RHA"/>
    <property type="match status" value="1"/>
</dbReference>
<sequence>MSVHTGEEFVVRRLPESNNLSEAENTDIVDLLMCGDLTHTIPEDVRLGILLAILQLVQKNKMSRLTFPESFNSTQRGFVRLVSQIIGLRTFTSGNGPMKMLTVYNPTAENSAVRTIHVSLSLNSKRAIMHLLQSNPLSARERLELNPGNEVQHTFDKGNREERQRGTTGRLMGAVPQVPPAPIAQTVLVADGFHAEGTQPTICNYSAEIIHLLNHNQVLVVFGPPGCGKTTYLPQVLLNDCHNRNQRCRMICTEPRRLYAHINAERIAHLRGETVGQTIGYQIRLESKVSPRTLLTFCTHGVLLRTIYADPGLIAGTTHILVDEVEEDEIPLHRNLISRNNVFSEPCQNSPNLSANATDCRDDDTHLHPSAISSKTEGCGILLGMLPWLLNHYPHLKVILLVNLRKTTFDSRRFELYNDIVQHTVEYQAQHGLEEQYTVETSVALEQSPQPFNTNCCECADQFSKSSGKLLNPLKFSTDTIASRKILFSPIRELEVPSALKSCASSLPSGQTTQQCMNLQSTDMKHAACLNLKTEHLSSWNLFYEKAQTLTIPYPDRHIATYYLEDILSWVGYWNANMHDASINLLQDESKCQVLASWLNETQFPSASLDRAVELGDNFVYLQRTGIPNPVFVNESNRQQLSPNKEFYYQTPESLSTNFVHDNLPAENVTPTSRQHAEKLIWSIWRCAVLRPARISSDPALSTPLPYIQELLTNLYQCLLAGWFPVDFQHSQSGLTALMVCCAAGLIDSVERLLSFGANVALRVPFPYEILQSLVPNDISHQLCGPRNRRIQIGNQVYLVVGVNAYDLAKLFGHQHVESILLIHIAAQSLRHIPEHHEAVLLRYGAWFSNPVNSSPFSTYDLKSANKSAVGVDNEATRNLLLTYHTSRNLREPETAVDFDLLRALLKKMDSNMPEGDILIFLPSYEEIITLRDQLLDMENLVWEKNKRYLVLILHSRMLVADLANLFLPTPPGSRKVILSTSIAEFSMSFARVASVIDCGLDCAKTRVDWGGALSLQNYWISRSTAIQRQTRIGVTSSAICFRLFSRIRYQCLGRHQSVSKSYPLEEACIQARLLTSPGLSVHTMLSVVPKPPTTKYCDMTVQALMDMDALSNPHELTELGYHTCDIPIPPRYAKMVLVSVALKCLDPILTIACILTYAEPFYAPKNAFERREWRNVRRKFASESYSDHMMLLRAFQFWQKARSEGWEKSFCQKNFISSAAFEIITVIRTQLLGQLRASGFVKARGSGDIRDLNTNSENWAVVKAAIVAGMHPQFAKIDEKRHITFITGQEGLVKLHPHSVLATADWNSSNSSCVPSEWLVYDQVVTLPQSKTEAVSDKRYGLTLSDGDKFRPQDERGIGSPVGHFTPHCRSAMCEDDLPSYAGVADSSKACDGLERLDEAENKFGQRWLRFIGCVTVVSPVTIALMAGPMRSRPEILRELETLNDPQINPFTGAKDMKSDNRRNQSALLRNPHTVFSYPILLENQDMGISESNPNSTQLGFRESENQSFVHNSGPKTVIECDPRTSESNLGSDSDSDEMWTREYERQNKNLRLGDPDGNLRQVRHFIGSGTKQASALAGSGVSSLCSETYTIHPSATLSLISHGRPIERVGHTSHVVSPVHCQPLTPGHANHISLRLDDRGLLHFRADSTTAQFIVALRQKWQALLLRRLRNPGRPSSPPDEIVLSVVVAVLTAEEHALGLRQPSGVGARPRPMATELCNQVDCFGDSRNARNGRQPHGSQTMFPSEVVMNM</sequence>
<proteinExistence type="predicted"/>
<dbReference type="GO" id="GO:0003723">
    <property type="term" value="F:RNA binding"/>
    <property type="evidence" value="ECO:0007669"/>
    <property type="project" value="TreeGrafter"/>
</dbReference>
<dbReference type="InterPro" id="IPR001374">
    <property type="entry name" value="R3H_dom"/>
</dbReference>
<evidence type="ECO:0008006" key="6">
    <source>
        <dbReference type="Google" id="ProtNLM"/>
    </source>
</evidence>
<gene>
    <name evidence="4" type="ORF">CRM22_003412</name>
</gene>
<dbReference type="InterPro" id="IPR007502">
    <property type="entry name" value="Helicase-assoc_dom"/>
</dbReference>
<dbReference type="PROSITE" id="PS51061">
    <property type="entry name" value="R3H"/>
    <property type="match status" value="1"/>
</dbReference>
<name>A0A4S2M1U4_OPIFE</name>
<dbReference type="InterPro" id="IPR036770">
    <property type="entry name" value="Ankyrin_rpt-contain_sf"/>
</dbReference>
<dbReference type="SUPFAM" id="SSF52540">
    <property type="entry name" value="P-loop containing nucleoside triphosphate hydrolases"/>
    <property type="match status" value="2"/>
</dbReference>
<evidence type="ECO:0000259" key="3">
    <source>
        <dbReference type="PROSITE" id="PS51194"/>
    </source>
</evidence>
<dbReference type="Pfam" id="PF21010">
    <property type="entry name" value="HA2_C"/>
    <property type="match status" value="1"/>
</dbReference>
<dbReference type="PROSITE" id="PS51194">
    <property type="entry name" value="HELICASE_CTER"/>
    <property type="match status" value="1"/>
</dbReference>
<dbReference type="GO" id="GO:0004386">
    <property type="term" value="F:helicase activity"/>
    <property type="evidence" value="ECO:0007669"/>
    <property type="project" value="TreeGrafter"/>
</dbReference>
<protein>
    <recommendedName>
        <fullName evidence="6">ATP-dependent RNA helicase YTHDC2</fullName>
    </recommendedName>
</protein>
<dbReference type="InterPro" id="IPR036867">
    <property type="entry name" value="R3H_dom_sf"/>
</dbReference>
<organism evidence="4 5">
    <name type="scientific">Opisthorchis felineus</name>
    <dbReference type="NCBI Taxonomy" id="147828"/>
    <lineage>
        <taxon>Eukaryota</taxon>
        <taxon>Metazoa</taxon>
        <taxon>Spiralia</taxon>
        <taxon>Lophotrochozoa</taxon>
        <taxon>Platyhelminthes</taxon>
        <taxon>Trematoda</taxon>
        <taxon>Digenea</taxon>
        <taxon>Opisthorchiida</taxon>
        <taxon>Opisthorchiata</taxon>
        <taxon>Opisthorchiidae</taxon>
        <taxon>Opisthorchis</taxon>
    </lineage>
</organism>
<feature type="compositionally biased region" description="Polar residues" evidence="1">
    <location>
        <begin position="1507"/>
        <end position="1516"/>
    </location>
</feature>
<dbReference type="InterPro" id="IPR027417">
    <property type="entry name" value="P-loop_NTPase"/>
</dbReference>
<dbReference type="SMART" id="SM00847">
    <property type="entry name" value="HA2"/>
    <property type="match status" value="1"/>
</dbReference>
<feature type="region of interest" description="Disordered" evidence="1">
    <location>
        <begin position="1730"/>
        <end position="1753"/>
    </location>
</feature>
<dbReference type="Gene3D" id="1.20.120.1080">
    <property type="match status" value="1"/>
</dbReference>
<dbReference type="Gene3D" id="3.30.1370.50">
    <property type="entry name" value="R3H-like domain"/>
    <property type="match status" value="1"/>
</dbReference>
<dbReference type="SUPFAM" id="SSF48403">
    <property type="entry name" value="Ankyrin repeat"/>
    <property type="match status" value="1"/>
</dbReference>
<feature type="domain" description="R3H" evidence="2">
    <location>
        <begin position="43"/>
        <end position="107"/>
    </location>
</feature>
<dbReference type="PANTHER" id="PTHR18934">
    <property type="entry name" value="ATP-DEPENDENT RNA HELICASE"/>
    <property type="match status" value="1"/>
</dbReference>
<reference evidence="4 5" key="1">
    <citation type="journal article" date="2019" name="BMC Genomics">
        <title>New insights from Opisthorchis felineus genome: update on genomics of the epidemiologically important liver flukes.</title>
        <authorList>
            <person name="Ershov N.I."/>
            <person name="Mordvinov V.A."/>
            <person name="Prokhortchouk E.B."/>
            <person name="Pakharukova M.Y."/>
            <person name="Gunbin K.V."/>
            <person name="Ustyantsev K."/>
            <person name="Genaev M.A."/>
            <person name="Blinov A.G."/>
            <person name="Mazur A."/>
            <person name="Boulygina E."/>
            <person name="Tsygankova S."/>
            <person name="Khrameeva E."/>
            <person name="Chekanov N."/>
            <person name="Fan G."/>
            <person name="Xiao A."/>
            <person name="Zhang H."/>
            <person name="Xu X."/>
            <person name="Yang H."/>
            <person name="Solovyev V."/>
            <person name="Lee S.M."/>
            <person name="Liu X."/>
            <person name="Afonnikov D.A."/>
            <person name="Skryabin K.G."/>
        </authorList>
    </citation>
    <scope>NUCLEOTIDE SEQUENCE [LARGE SCALE GENOMIC DNA]</scope>
    <source>
        <strain evidence="4">AK-0245</strain>
        <tissue evidence="4">Whole organism</tissue>
    </source>
</reference>
<dbReference type="PANTHER" id="PTHR18934:SF213">
    <property type="entry name" value="3'-5' RNA HELICASE YTHDC2"/>
    <property type="match status" value="1"/>
</dbReference>
<accession>A0A4S2M1U4</accession>
<dbReference type="SMART" id="SM00490">
    <property type="entry name" value="HELICc"/>
    <property type="match status" value="1"/>
</dbReference>
<evidence type="ECO:0000259" key="2">
    <source>
        <dbReference type="PROSITE" id="PS51061"/>
    </source>
</evidence>
<dbReference type="InterPro" id="IPR001650">
    <property type="entry name" value="Helicase_C-like"/>
</dbReference>